<dbReference type="SUPFAM" id="SSF51735">
    <property type="entry name" value="NAD(P)-binding Rossmann-fold domains"/>
    <property type="match status" value="1"/>
</dbReference>
<proteinExistence type="inferred from homology"/>
<evidence type="ECO:0000259" key="4">
    <source>
        <dbReference type="Pfam" id="PF02826"/>
    </source>
</evidence>
<evidence type="ECO:0000256" key="2">
    <source>
        <dbReference type="ARBA" id="ARBA00023002"/>
    </source>
</evidence>
<organism evidence="5 6">
    <name type="scientific">Propylenella binzhouense</name>
    <dbReference type="NCBI Taxonomy" id="2555902"/>
    <lineage>
        <taxon>Bacteria</taxon>
        <taxon>Pseudomonadati</taxon>
        <taxon>Pseudomonadota</taxon>
        <taxon>Alphaproteobacteria</taxon>
        <taxon>Hyphomicrobiales</taxon>
        <taxon>Propylenellaceae</taxon>
        <taxon>Propylenella</taxon>
    </lineage>
</organism>
<dbReference type="SUPFAM" id="SSF52283">
    <property type="entry name" value="Formate/glycerate dehydrogenase catalytic domain-like"/>
    <property type="match status" value="1"/>
</dbReference>
<keyword evidence="3" id="KW-0520">NAD</keyword>
<keyword evidence="2" id="KW-0560">Oxidoreductase</keyword>
<name>A0A964T3S7_9HYPH</name>
<dbReference type="AlphaFoldDB" id="A0A964T3S7"/>
<feature type="domain" description="D-isomer specific 2-hydroxyacid dehydrogenase NAD-binding" evidence="4">
    <location>
        <begin position="111"/>
        <end position="285"/>
    </location>
</feature>
<dbReference type="RefSeq" id="WP_161140029.1">
    <property type="nucleotide sequence ID" value="NZ_SPKJ01000019.1"/>
</dbReference>
<comment type="similarity">
    <text evidence="1">Belongs to the D-isomer specific 2-hydroxyacid dehydrogenase family.</text>
</comment>
<evidence type="ECO:0000256" key="1">
    <source>
        <dbReference type="ARBA" id="ARBA00005854"/>
    </source>
</evidence>
<dbReference type="Proteomes" id="UP000773614">
    <property type="component" value="Unassembled WGS sequence"/>
</dbReference>
<dbReference type="PANTHER" id="PTHR42789:SF1">
    <property type="entry name" value="D-ISOMER SPECIFIC 2-HYDROXYACID DEHYDROGENASE FAMILY PROTEIN (AFU_ORTHOLOGUE AFUA_6G10090)"/>
    <property type="match status" value="1"/>
</dbReference>
<dbReference type="CDD" id="cd12169">
    <property type="entry name" value="PGDH_like_1"/>
    <property type="match status" value="1"/>
</dbReference>
<dbReference type="InterPro" id="IPR006140">
    <property type="entry name" value="D-isomer_DH_NAD-bd"/>
</dbReference>
<keyword evidence="6" id="KW-1185">Reference proteome</keyword>
<evidence type="ECO:0000313" key="5">
    <source>
        <dbReference type="EMBL" id="MYZ47680.1"/>
    </source>
</evidence>
<dbReference type="InterPro" id="IPR036291">
    <property type="entry name" value="NAD(P)-bd_dom_sf"/>
</dbReference>
<dbReference type="PROSITE" id="PS00065">
    <property type="entry name" value="D_2_HYDROXYACID_DH_1"/>
    <property type="match status" value="1"/>
</dbReference>
<dbReference type="EMBL" id="SPKJ01000019">
    <property type="protein sequence ID" value="MYZ47680.1"/>
    <property type="molecule type" value="Genomic_DNA"/>
</dbReference>
<comment type="caution">
    <text evidence="5">The sequence shown here is derived from an EMBL/GenBank/DDBJ whole genome shotgun (WGS) entry which is preliminary data.</text>
</comment>
<dbReference type="Pfam" id="PF02826">
    <property type="entry name" value="2-Hacid_dh_C"/>
    <property type="match status" value="1"/>
</dbReference>
<dbReference type="Gene3D" id="3.40.50.720">
    <property type="entry name" value="NAD(P)-binding Rossmann-like Domain"/>
    <property type="match status" value="2"/>
</dbReference>
<dbReference type="GO" id="GO:0016616">
    <property type="term" value="F:oxidoreductase activity, acting on the CH-OH group of donors, NAD or NADP as acceptor"/>
    <property type="evidence" value="ECO:0007669"/>
    <property type="project" value="InterPro"/>
</dbReference>
<dbReference type="OrthoDB" id="9793626at2"/>
<dbReference type="PANTHER" id="PTHR42789">
    <property type="entry name" value="D-ISOMER SPECIFIC 2-HYDROXYACID DEHYDROGENASE FAMILY PROTEIN (AFU_ORTHOLOGUE AFUA_6G10090)"/>
    <property type="match status" value="1"/>
</dbReference>
<sequence>MHIGILDDYTRVVPELKCLAKMSGHRVSVWHDREHDVGRLAERLKDVDALIPIRERTRITGELIARLPNLKIVTLTGPSLHVDVEACTRHGVLFCNGRPGQTYGTAELTWGLALAAMRRIPQEVARLKAGSWQGSTGTVLHGRTLGILGYGRIGRIVAGYGRAFGMEVLVWSRESGRAAAAADGHEVARSQRALFQQSDVLSLHVKLVPETKGLVTAADLAAMKPTSVLVNTSRSGLIEPGALVAALEAGRPGSAAVDVYDREPIFGAEDPLLHLDNAVCTPHLGFVERDGLESYFSAQFDRILAFAACNPIDVQNPEVLDRPFRRAAG</sequence>
<accession>A0A964T3S7</accession>
<reference evidence="5" key="1">
    <citation type="submission" date="2019-03" db="EMBL/GenBank/DDBJ databases">
        <title>Afifella sp. nov., isolated from activated sludge.</title>
        <authorList>
            <person name="Li Q."/>
            <person name="Liu Y."/>
        </authorList>
    </citation>
    <scope>NUCLEOTIDE SEQUENCE</scope>
    <source>
        <strain evidence="5">L72</strain>
    </source>
</reference>
<dbReference type="InterPro" id="IPR029752">
    <property type="entry name" value="D-isomer_DH_CS1"/>
</dbReference>
<dbReference type="GO" id="GO:0051287">
    <property type="term" value="F:NAD binding"/>
    <property type="evidence" value="ECO:0007669"/>
    <property type="project" value="InterPro"/>
</dbReference>
<protein>
    <submittedName>
        <fullName evidence="5">D-2-hydroxyacid dehydrogenase family protein</fullName>
    </submittedName>
</protein>
<evidence type="ECO:0000256" key="3">
    <source>
        <dbReference type="ARBA" id="ARBA00023027"/>
    </source>
</evidence>
<dbReference type="InterPro" id="IPR050857">
    <property type="entry name" value="D-2-hydroxyacid_DH"/>
</dbReference>
<gene>
    <name evidence="5" type="ORF">E4O86_08135</name>
</gene>
<evidence type="ECO:0000313" key="6">
    <source>
        <dbReference type="Proteomes" id="UP000773614"/>
    </source>
</evidence>